<gene>
    <name evidence="2" type="ORF">NDI56_07175</name>
</gene>
<keyword evidence="1" id="KW-0812">Transmembrane</keyword>
<dbReference type="EMBL" id="JAMQON010000001">
    <property type="protein sequence ID" value="MDS0259172.1"/>
    <property type="molecule type" value="Genomic_DNA"/>
</dbReference>
<accession>A0ABU2FA65</accession>
<evidence type="ECO:0000313" key="3">
    <source>
        <dbReference type="Proteomes" id="UP001259659"/>
    </source>
</evidence>
<dbReference type="RefSeq" id="WP_310918760.1">
    <property type="nucleotide sequence ID" value="NZ_JAMQON010000001.1"/>
</dbReference>
<keyword evidence="1" id="KW-0472">Membrane</keyword>
<dbReference type="Pfam" id="PF23960">
    <property type="entry name" value="DUF7289"/>
    <property type="match status" value="1"/>
</dbReference>
<dbReference type="InterPro" id="IPR055713">
    <property type="entry name" value="DUF7289"/>
</dbReference>
<name>A0ABU2FA65_9EURY</name>
<protein>
    <recommendedName>
        <fullName evidence="4">Type IV pilin</fullName>
    </recommendedName>
</protein>
<evidence type="ECO:0000256" key="1">
    <source>
        <dbReference type="SAM" id="Phobius"/>
    </source>
</evidence>
<comment type="caution">
    <text evidence="2">The sequence shown here is derived from an EMBL/GenBank/DDBJ whole genome shotgun (WGS) entry which is preliminary data.</text>
</comment>
<feature type="transmembrane region" description="Helical" evidence="1">
    <location>
        <begin position="12"/>
        <end position="34"/>
    </location>
</feature>
<sequence length="248" mass="27009">MSERAVSEVVSYVLVFGLVVSAVGIISVSGLSTLQDARTAEQMDNAERAFDVLADNLADIHRRDAPSRATEISLGEAQLETGENVTMLVNVTDSSGTWRSPEWRLRPIIYRGAEDRQLVYEAGAVFRTADGGGIRVHDPPLVVSEERVLVSVVGLNRPDRQALGGSTVLVRGRRQATSVAYNTTADDVDSVTVRLRGTPRTELWRAYFEGAGFTCASSGDDIECTYQPGNDIDQVYVVYHDIAVDIES</sequence>
<reference evidence="2 3" key="1">
    <citation type="submission" date="2022-06" db="EMBL/GenBank/DDBJ databases">
        <title>Haloarcula sp. a new haloarchaeum isolate from saline soil.</title>
        <authorList>
            <person name="Strakova D."/>
            <person name="Galisteo C."/>
            <person name="Sanchez-Porro C."/>
            <person name="Ventosa A."/>
        </authorList>
    </citation>
    <scope>NUCLEOTIDE SEQUENCE [LARGE SCALE GENOMIC DNA]</scope>
    <source>
        <strain evidence="2 3">S1CR25-12</strain>
    </source>
</reference>
<proteinExistence type="predicted"/>
<evidence type="ECO:0008006" key="4">
    <source>
        <dbReference type="Google" id="ProtNLM"/>
    </source>
</evidence>
<keyword evidence="3" id="KW-1185">Reference proteome</keyword>
<organism evidence="2 3">
    <name type="scientific">Haloarcula saliterrae</name>
    <dbReference type="NCBI Taxonomy" id="2950534"/>
    <lineage>
        <taxon>Archaea</taxon>
        <taxon>Methanobacteriati</taxon>
        <taxon>Methanobacteriota</taxon>
        <taxon>Stenosarchaea group</taxon>
        <taxon>Halobacteria</taxon>
        <taxon>Halobacteriales</taxon>
        <taxon>Haloarculaceae</taxon>
        <taxon>Haloarcula</taxon>
    </lineage>
</organism>
<evidence type="ECO:0000313" key="2">
    <source>
        <dbReference type="EMBL" id="MDS0259172.1"/>
    </source>
</evidence>
<keyword evidence="1" id="KW-1133">Transmembrane helix</keyword>
<dbReference type="Proteomes" id="UP001259659">
    <property type="component" value="Unassembled WGS sequence"/>
</dbReference>